<dbReference type="AlphaFoldDB" id="A0A3R9R454"/>
<dbReference type="CDD" id="cd04301">
    <property type="entry name" value="NAT_SF"/>
    <property type="match status" value="1"/>
</dbReference>
<dbReference type="EMBL" id="RSDW01000001">
    <property type="protein sequence ID" value="RSL17514.1"/>
    <property type="molecule type" value="Genomic_DNA"/>
</dbReference>
<dbReference type="GO" id="GO:0005840">
    <property type="term" value="C:ribosome"/>
    <property type="evidence" value="ECO:0007669"/>
    <property type="project" value="UniProtKB-KW"/>
</dbReference>
<evidence type="ECO:0000256" key="1">
    <source>
        <dbReference type="ARBA" id="ARBA00022679"/>
    </source>
</evidence>
<dbReference type="Proteomes" id="UP000269669">
    <property type="component" value="Unassembled WGS sequence"/>
</dbReference>
<evidence type="ECO:0000256" key="2">
    <source>
        <dbReference type="ARBA" id="ARBA00023315"/>
    </source>
</evidence>
<dbReference type="InterPro" id="IPR016181">
    <property type="entry name" value="Acyl_CoA_acyltransferase"/>
</dbReference>
<keyword evidence="5" id="KW-1185">Reference proteome</keyword>
<keyword evidence="2" id="KW-0012">Acyltransferase</keyword>
<dbReference type="InterPro" id="IPR050832">
    <property type="entry name" value="Bact_Acetyltransf"/>
</dbReference>
<dbReference type="InterPro" id="IPR000182">
    <property type="entry name" value="GNAT_dom"/>
</dbReference>
<dbReference type="RefSeq" id="WP_125485996.1">
    <property type="nucleotide sequence ID" value="NZ_RSDW01000001.1"/>
</dbReference>
<organism evidence="4 5">
    <name type="scientific">Edaphobacter aggregans</name>
    <dbReference type="NCBI Taxonomy" id="570835"/>
    <lineage>
        <taxon>Bacteria</taxon>
        <taxon>Pseudomonadati</taxon>
        <taxon>Acidobacteriota</taxon>
        <taxon>Terriglobia</taxon>
        <taxon>Terriglobales</taxon>
        <taxon>Acidobacteriaceae</taxon>
        <taxon>Edaphobacter</taxon>
    </lineage>
</organism>
<keyword evidence="4" id="KW-0689">Ribosomal protein</keyword>
<sequence length="177" mass="19111">MPPEQPVTLRECIPADAPTLAIIAAATLLEAFAGLVPGDALLAHCAKNHIPAAYLSYLEKPETRAWLAELSPGAAPVGYALLTAPDFPIDLVQPGDLELRRIYLFSKFHGTGAGRTMMDLAIASARRQQATRLLLGVHPDNQRAIAFYRKNGFVQIGTRTFQVGASTFEDPVFALTL</sequence>
<keyword evidence="1" id="KW-0808">Transferase</keyword>
<dbReference type="Gene3D" id="3.40.630.30">
    <property type="match status" value="1"/>
</dbReference>
<feature type="domain" description="N-acetyltransferase" evidence="3">
    <location>
        <begin position="7"/>
        <end position="177"/>
    </location>
</feature>
<comment type="caution">
    <text evidence="4">The sequence shown here is derived from an EMBL/GenBank/DDBJ whole genome shotgun (WGS) entry which is preliminary data.</text>
</comment>
<dbReference type="SUPFAM" id="SSF55729">
    <property type="entry name" value="Acyl-CoA N-acyltransferases (Nat)"/>
    <property type="match status" value="1"/>
</dbReference>
<evidence type="ECO:0000313" key="5">
    <source>
        <dbReference type="Proteomes" id="UP000269669"/>
    </source>
</evidence>
<evidence type="ECO:0000313" key="4">
    <source>
        <dbReference type="EMBL" id="RSL17514.1"/>
    </source>
</evidence>
<evidence type="ECO:0000259" key="3">
    <source>
        <dbReference type="PROSITE" id="PS51186"/>
    </source>
</evidence>
<dbReference type="GO" id="GO:0016747">
    <property type="term" value="F:acyltransferase activity, transferring groups other than amino-acyl groups"/>
    <property type="evidence" value="ECO:0007669"/>
    <property type="project" value="InterPro"/>
</dbReference>
<dbReference type="PROSITE" id="PS51186">
    <property type="entry name" value="GNAT"/>
    <property type="match status" value="1"/>
</dbReference>
<dbReference type="Pfam" id="PF00583">
    <property type="entry name" value="Acetyltransf_1"/>
    <property type="match status" value="1"/>
</dbReference>
<proteinExistence type="predicted"/>
<dbReference type="PANTHER" id="PTHR43877">
    <property type="entry name" value="AMINOALKYLPHOSPHONATE N-ACETYLTRANSFERASE-RELATED-RELATED"/>
    <property type="match status" value="1"/>
</dbReference>
<protein>
    <submittedName>
        <fullName evidence="4">Ribosomal protein S18 acetylase RimI-like enzyme</fullName>
    </submittedName>
</protein>
<reference evidence="4 5" key="1">
    <citation type="submission" date="2018-12" db="EMBL/GenBank/DDBJ databases">
        <title>Sequencing of bacterial isolates from soil warming experiment in Harvard Forest, Massachusetts, USA.</title>
        <authorList>
            <person name="Deangelis K."/>
        </authorList>
    </citation>
    <scope>NUCLEOTIDE SEQUENCE [LARGE SCALE GENOMIC DNA]</scope>
    <source>
        <strain evidence="4 5">EB153</strain>
    </source>
</reference>
<keyword evidence="4" id="KW-0687">Ribonucleoprotein</keyword>
<accession>A0A3R9R454</accession>
<name>A0A3R9R454_9BACT</name>
<gene>
    <name evidence="4" type="ORF">EDE15_3049</name>
</gene>
<dbReference type="OrthoDB" id="7205533at2"/>